<accession>A0ABV8KC57</accession>
<sequence>MKRPEREAQIQRLSSVVNAVDPDEVPLLPDELQRELFETVAELERLERIHRAEVDLLYFAYEYFGELYNEDNSGNWIPVAIEEAPSFHREICGIMDDVSTRTINAKVSVAAPRSHAKSSFLSKAFPIHEIVFRKRKYVIIISETPQVSTGNMEWLGLQLKSNEKLRRDFGPLLSAKQSENPKDNGSEFIAWEARPDGSQRLLARVEAASTGQALRGRNWNGVRPDLIICDDLEGKKNTNTDLLRSEMRDWFTQVVVPLGDPAGKKTAFVYMGTMVHHDSLLRYVMEKRSDFKTRLFRAVIEWPERMDLWEACRLVYIDRDNPNRAADAEELYRLNQAEMERGAIVLWPDVQPLWKLMTWKWDNGSKAFNTEYMNNPVDEESMVFNPEKFTYWDGRLDAGFYEYPRNNSEYDVYMGVDFAMGKTRGDYSAIVTVAKHKRSGALFVIDAYGERVHPDVFLKVIVDRVMRLQPTKIAAEAQAAQEFFVMKLKEALRRAGYPANNRVKEIHQRARKELRIEAMLPDIENGTLQFSRRHALLLEQFEMYGTNSHDDLPDALAMALDAAKSGSKRVIDKPAWL</sequence>
<organism evidence="3 4">
    <name type="scientific">Paenibacillus xanthanilyticus</name>
    <dbReference type="NCBI Taxonomy" id="1783531"/>
    <lineage>
        <taxon>Bacteria</taxon>
        <taxon>Bacillati</taxon>
        <taxon>Bacillota</taxon>
        <taxon>Bacilli</taxon>
        <taxon>Bacillales</taxon>
        <taxon>Paenibacillaceae</taxon>
        <taxon>Paenibacillus</taxon>
    </lineage>
</organism>
<dbReference type="RefSeq" id="WP_377722195.1">
    <property type="nucleotide sequence ID" value="NZ_JBHSAM010000036.1"/>
</dbReference>
<evidence type="ECO:0000313" key="4">
    <source>
        <dbReference type="Proteomes" id="UP001595715"/>
    </source>
</evidence>
<keyword evidence="4" id="KW-1185">Reference proteome</keyword>
<proteinExistence type="predicted"/>
<evidence type="ECO:0000259" key="2">
    <source>
        <dbReference type="Pfam" id="PF17289"/>
    </source>
</evidence>
<dbReference type="Proteomes" id="UP001595715">
    <property type="component" value="Unassembled WGS sequence"/>
</dbReference>
<reference evidence="4" key="1">
    <citation type="journal article" date="2019" name="Int. J. Syst. Evol. Microbiol.">
        <title>The Global Catalogue of Microorganisms (GCM) 10K type strain sequencing project: providing services to taxonomists for standard genome sequencing and annotation.</title>
        <authorList>
            <consortium name="The Broad Institute Genomics Platform"/>
            <consortium name="The Broad Institute Genome Sequencing Center for Infectious Disease"/>
            <person name="Wu L."/>
            <person name="Ma J."/>
        </authorList>
    </citation>
    <scope>NUCLEOTIDE SEQUENCE [LARGE SCALE GENOMIC DNA]</scope>
    <source>
        <strain evidence="4">IBRC-M 10987</strain>
    </source>
</reference>
<gene>
    <name evidence="3" type="primary">terL</name>
    <name evidence="3" type="ORF">ACFOZ8_28745</name>
</gene>
<dbReference type="Gene3D" id="3.30.420.240">
    <property type="match status" value="1"/>
</dbReference>
<dbReference type="InterPro" id="IPR035421">
    <property type="entry name" value="Terminase_6C"/>
</dbReference>
<dbReference type="InterPro" id="IPR027417">
    <property type="entry name" value="P-loop_NTPase"/>
</dbReference>
<evidence type="ECO:0000313" key="3">
    <source>
        <dbReference type="EMBL" id="MFC4103613.1"/>
    </source>
</evidence>
<dbReference type="NCBIfam" id="TIGR01630">
    <property type="entry name" value="psiM2_ORF9"/>
    <property type="match status" value="1"/>
</dbReference>
<name>A0ABV8KC57_9BACL</name>
<dbReference type="InterPro" id="IPR006517">
    <property type="entry name" value="Phage_terminase_lsu-like_C"/>
</dbReference>
<dbReference type="Gene3D" id="3.40.50.300">
    <property type="entry name" value="P-loop containing nucleotide triphosphate hydrolases"/>
    <property type="match status" value="1"/>
</dbReference>
<comment type="caution">
    <text evidence="3">The sequence shown here is derived from an EMBL/GenBank/DDBJ whole genome shotgun (WGS) entry which is preliminary data.</text>
</comment>
<dbReference type="EMBL" id="JBHSAM010000036">
    <property type="protein sequence ID" value="MFC4103613.1"/>
    <property type="molecule type" value="Genomic_DNA"/>
</dbReference>
<keyword evidence="1" id="KW-1188">Viral release from host cell</keyword>
<evidence type="ECO:0000256" key="1">
    <source>
        <dbReference type="ARBA" id="ARBA00022612"/>
    </source>
</evidence>
<dbReference type="Pfam" id="PF17289">
    <property type="entry name" value="Terminase_6C"/>
    <property type="match status" value="1"/>
</dbReference>
<protein>
    <submittedName>
        <fullName evidence="3">Phage terminase large subunit</fullName>
    </submittedName>
</protein>
<feature type="domain" description="Terminase large subunit gp17-like C-terminal" evidence="2">
    <location>
        <begin position="414"/>
        <end position="561"/>
    </location>
</feature>